<keyword evidence="2" id="KW-1185">Reference proteome</keyword>
<proteinExistence type="predicted"/>
<dbReference type="EMBL" id="LNTY01000015">
    <property type="protein sequence ID" value="KXF82861.1"/>
    <property type="molecule type" value="Genomic_DNA"/>
</dbReference>
<organism evidence="1 2">
    <name type="scientific">Enterovibrio coralii</name>
    <dbReference type="NCBI Taxonomy" id="294935"/>
    <lineage>
        <taxon>Bacteria</taxon>
        <taxon>Pseudomonadati</taxon>
        <taxon>Pseudomonadota</taxon>
        <taxon>Gammaproteobacteria</taxon>
        <taxon>Vibrionales</taxon>
        <taxon>Vibrionaceae</taxon>
        <taxon>Enterovibrio</taxon>
    </lineage>
</organism>
<accession>A0A135IBL7</accession>
<gene>
    <name evidence="1" type="ORF">ATN88_23640</name>
</gene>
<dbReference type="RefSeq" id="WP_067412271.1">
    <property type="nucleotide sequence ID" value="NZ_LNTY01000015.1"/>
</dbReference>
<evidence type="ECO:0000313" key="1">
    <source>
        <dbReference type="EMBL" id="KXF82861.1"/>
    </source>
</evidence>
<dbReference type="Proteomes" id="UP000070529">
    <property type="component" value="Unassembled WGS sequence"/>
</dbReference>
<dbReference type="AlphaFoldDB" id="A0A135IBL7"/>
<comment type="caution">
    <text evidence="1">The sequence shown here is derived from an EMBL/GenBank/DDBJ whole genome shotgun (WGS) entry which is preliminary data.</text>
</comment>
<evidence type="ECO:0000313" key="2">
    <source>
        <dbReference type="Proteomes" id="UP000070529"/>
    </source>
</evidence>
<protein>
    <submittedName>
        <fullName evidence="1">Uncharacterized protein</fullName>
    </submittedName>
</protein>
<reference evidence="1 2" key="1">
    <citation type="submission" date="2015-11" db="EMBL/GenBank/DDBJ databases">
        <title>Genomic Taxonomy of the Vibrionaceae.</title>
        <authorList>
            <person name="Gomez-Gil B."/>
            <person name="Enciso-Ibarra J."/>
        </authorList>
    </citation>
    <scope>NUCLEOTIDE SEQUENCE [LARGE SCALE GENOMIC DNA]</scope>
    <source>
        <strain evidence="1 2">CAIM 912</strain>
    </source>
</reference>
<name>A0A135IBL7_9GAMM</name>
<sequence>MINFDLNELGQLGSMLSGIATCIAVFVAWKAKNEWFSENHFQLKNQLVSNMLDVYMKGVKYCEFQYSISGLTIQAIQTCYKNGEEFKIPEEWEKQAVKNLQDFDNELQRLIKQSLIVESLNNNKHKDLTNRIVTCSNRAIHLLQYTNLTNSEFNIDTVEKWENRYSICLDGKMDFEEAMRLEIKSISNDLLGMSLNFEWLNLDTNFISIEQFLDIDTKSVN</sequence>